<sequence>MSVMEPQSVQQQRPAEGRPRSKSGFSFKSEKSHTSGGSKNNKEHLRETHEEKLRRHFGKESKADPNAAMSEAQPMQAALERGTMSSLSSVQHLDMNGNPITEPDLSNPTRPRWERPLDTIRSFDARIDLEYKRRTTMFRADMGGYDSRRSSYYGDGYAPPMAGPSRNRFSQRLQSDTMINRVNGAGNNPPPPTRDMYASHGHQQSRDTVNTGASSGSQSEPWANSTDPSSENSSVDKINAAAKQPQPPPPPQPDLGEQYGLTGFGGMPQFQAPNLQENYGNNYSMRPPPPPNGGEYFPKSPNSTLPPLPQGMVPDARNKQPFGTPPQPLGASSGNAPAPARPNVLARDSTQSDKKRSWFKRRFSKNSD</sequence>
<feature type="region of interest" description="Disordered" evidence="1">
    <location>
        <begin position="1"/>
        <end position="116"/>
    </location>
</feature>
<dbReference type="Proteomes" id="UP000799766">
    <property type="component" value="Unassembled WGS sequence"/>
</dbReference>
<keyword evidence="3" id="KW-1185">Reference proteome</keyword>
<feature type="compositionally biased region" description="Polar residues" evidence="1">
    <location>
        <begin position="206"/>
        <end position="236"/>
    </location>
</feature>
<evidence type="ECO:0000256" key="1">
    <source>
        <dbReference type="SAM" id="MobiDB-lite"/>
    </source>
</evidence>
<dbReference type="Pfam" id="PF10295">
    <property type="entry name" value="DUF2406"/>
    <property type="match status" value="1"/>
</dbReference>
<dbReference type="PANTHER" id="PTHR28186">
    <property type="entry name" value="MEIOTICALLY UP-REGULATED GENE 9 PROTEIN"/>
    <property type="match status" value="1"/>
</dbReference>
<feature type="region of interest" description="Disordered" evidence="1">
    <location>
        <begin position="155"/>
        <end position="368"/>
    </location>
</feature>
<dbReference type="PANTHER" id="PTHR28186:SF1">
    <property type="entry name" value="MEIOTICALLY UP-REGULATED GENE 9 PROTEIN"/>
    <property type="match status" value="1"/>
</dbReference>
<feature type="compositionally biased region" description="Polar residues" evidence="1">
    <location>
        <begin position="167"/>
        <end position="180"/>
    </location>
</feature>
<organism evidence="2 3">
    <name type="scientific">Lineolata rhizophorae</name>
    <dbReference type="NCBI Taxonomy" id="578093"/>
    <lineage>
        <taxon>Eukaryota</taxon>
        <taxon>Fungi</taxon>
        <taxon>Dikarya</taxon>
        <taxon>Ascomycota</taxon>
        <taxon>Pezizomycotina</taxon>
        <taxon>Dothideomycetes</taxon>
        <taxon>Dothideomycetes incertae sedis</taxon>
        <taxon>Lineolatales</taxon>
        <taxon>Lineolataceae</taxon>
        <taxon>Lineolata</taxon>
    </lineage>
</organism>
<feature type="compositionally biased region" description="Polar residues" evidence="1">
    <location>
        <begin position="271"/>
        <end position="284"/>
    </location>
</feature>
<dbReference type="AlphaFoldDB" id="A0A6A6P7M0"/>
<feature type="compositionally biased region" description="Basic and acidic residues" evidence="1">
    <location>
        <begin position="40"/>
        <end position="63"/>
    </location>
</feature>
<dbReference type="InterPro" id="IPR018809">
    <property type="entry name" value="DUF2406"/>
</dbReference>
<proteinExistence type="predicted"/>
<gene>
    <name evidence="2" type="ORF">BDY21DRAFT_361857</name>
</gene>
<dbReference type="OrthoDB" id="5330253at2759"/>
<evidence type="ECO:0000313" key="3">
    <source>
        <dbReference type="Proteomes" id="UP000799766"/>
    </source>
</evidence>
<protein>
    <submittedName>
        <fullName evidence="2">Uncharacterized protein</fullName>
    </submittedName>
</protein>
<dbReference type="EMBL" id="MU001674">
    <property type="protein sequence ID" value="KAF2459991.1"/>
    <property type="molecule type" value="Genomic_DNA"/>
</dbReference>
<evidence type="ECO:0000313" key="2">
    <source>
        <dbReference type="EMBL" id="KAF2459991.1"/>
    </source>
</evidence>
<feature type="compositionally biased region" description="Polar residues" evidence="1">
    <location>
        <begin position="1"/>
        <end position="13"/>
    </location>
</feature>
<accession>A0A6A6P7M0</accession>
<reference evidence="2" key="1">
    <citation type="journal article" date="2020" name="Stud. Mycol.">
        <title>101 Dothideomycetes genomes: a test case for predicting lifestyles and emergence of pathogens.</title>
        <authorList>
            <person name="Haridas S."/>
            <person name="Albert R."/>
            <person name="Binder M."/>
            <person name="Bloem J."/>
            <person name="Labutti K."/>
            <person name="Salamov A."/>
            <person name="Andreopoulos B."/>
            <person name="Baker S."/>
            <person name="Barry K."/>
            <person name="Bills G."/>
            <person name="Bluhm B."/>
            <person name="Cannon C."/>
            <person name="Castanera R."/>
            <person name="Culley D."/>
            <person name="Daum C."/>
            <person name="Ezra D."/>
            <person name="Gonzalez J."/>
            <person name="Henrissat B."/>
            <person name="Kuo A."/>
            <person name="Liang C."/>
            <person name="Lipzen A."/>
            <person name="Lutzoni F."/>
            <person name="Magnuson J."/>
            <person name="Mondo S."/>
            <person name="Nolan M."/>
            <person name="Ohm R."/>
            <person name="Pangilinan J."/>
            <person name="Park H.-J."/>
            <person name="Ramirez L."/>
            <person name="Alfaro M."/>
            <person name="Sun H."/>
            <person name="Tritt A."/>
            <person name="Yoshinaga Y."/>
            <person name="Zwiers L.-H."/>
            <person name="Turgeon B."/>
            <person name="Goodwin S."/>
            <person name="Spatafora J."/>
            <person name="Crous P."/>
            <person name="Grigoriev I."/>
        </authorList>
    </citation>
    <scope>NUCLEOTIDE SEQUENCE</scope>
    <source>
        <strain evidence="2">ATCC 16933</strain>
    </source>
</reference>
<name>A0A6A6P7M0_9PEZI</name>
<feature type="compositionally biased region" description="Basic residues" evidence="1">
    <location>
        <begin position="357"/>
        <end position="368"/>
    </location>
</feature>